<name>A0A5A7UIF3_CUCMM</name>
<evidence type="ECO:0000313" key="5">
    <source>
        <dbReference type="EMBL" id="TYJ95619.1"/>
    </source>
</evidence>
<evidence type="ECO:0000259" key="3">
    <source>
        <dbReference type="PROSITE" id="PS50158"/>
    </source>
</evidence>
<feature type="region of interest" description="Disordered" evidence="2">
    <location>
        <begin position="38"/>
        <end position="106"/>
    </location>
</feature>
<dbReference type="InterPro" id="IPR013103">
    <property type="entry name" value="RVT_2"/>
</dbReference>
<dbReference type="Pfam" id="PF07727">
    <property type="entry name" value="RVT_2"/>
    <property type="match status" value="1"/>
</dbReference>
<feature type="domain" description="CCHC-type" evidence="3">
    <location>
        <begin position="113"/>
        <end position="126"/>
    </location>
</feature>
<protein>
    <submittedName>
        <fullName evidence="4">Retrovirus-related Pol polyprotein from transposon TNT 1-94</fullName>
    </submittedName>
</protein>
<keyword evidence="1" id="KW-0479">Metal-binding</keyword>
<dbReference type="InterPro" id="IPR025724">
    <property type="entry name" value="GAG-pre-integrase_dom"/>
</dbReference>
<evidence type="ECO:0000313" key="7">
    <source>
        <dbReference type="Proteomes" id="UP000321947"/>
    </source>
</evidence>
<evidence type="ECO:0000256" key="1">
    <source>
        <dbReference type="PROSITE-ProRule" id="PRU00047"/>
    </source>
</evidence>
<comment type="caution">
    <text evidence="4">The sequence shown here is derived from an EMBL/GenBank/DDBJ whole genome shotgun (WGS) entry which is preliminary data.</text>
</comment>
<dbReference type="Pfam" id="PF13976">
    <property type="entry name" value="gag_pre-integrs"/>
    <property type="match status" value="1"/>
</dbReference>
<reference evidence="6 7" key="1">
    <citation type="submission" date="2019-08" db="EMBL/GenBank/DDBJ databases">
        <title>Draft genome sequences of two oriental melons (Cucumis melo L. var makuwa).</title>
        <authorList>
            <person name="Kwon S.-Y."/>
        </authorList>
    </citation>
    <scope>NUCLEOTIDE SEQUENCE [LARGE SCALE GENOMIC DNA]</scope>
    <source>
        <strain evidence="7">cv. Chang Bougi</strain>
        <strain evidence="6">cv. SW 3</strain>
        <tissue evidence="4">Leaf</tissue>
    </source>
</reference>
<dbReference type="GO" id="GO:0003676">
    <property type="term" value="F:nucleic acid binding"/>
    <property type="evidence" value="ECO:0007669"/>
    <property type="project" value="InterPro"/>
</dbReference>
<dbReference type="EMBL" id="SSTD01020124">
    <property type="protein sequence ID" value="TYJ95619.1"/>
    <property type="molecule type" value="Genomic_DNA"/>
</dbReference>
<dbReference type="EMBL" id="SSTE01008830">
    <property type="protein sequence ID" value="KAA0054728.1"/>
    <property type="molecule type" value="Genomic_DNA"/>
</dbReference>
<dbReference type="AlphaFoldDB" id="A0A5A7UIF3"/>
<dbReference type="PROSITE" id="PS50158">
    <property type="entry name" value="ZF_CCHC"/>
    <property type="match status" value="1"/>
</dbReference>
<dbReference type="InterPro" id="IPR054722">
    <property type="entry name" value="PolX-like_BBD"/>
</dbReference>
<keyword evidence="1" id="KW-0863">Zinc-finger</keyword>
<feature type="compositionally biased region" description="Basic residues" evidence="2">
    <location>
        <begin position="89"/>
        <end position="103"/>
    </location>
</feature>
<evidence type="ECO:0000313" key="4">
    <source>
        <dbReference type="EMBL" id="KAA0054728.1"/>
    </source>
</evidence>
<dbReference type="OrthoDB" id="1305306at2759"/>
<dbReference type="Pfam" id="PF22936">
    <property type="entry name" value="Pol_BBD"/>
    <property type="match status" value="1"/>
</dbReference>
<organism evidence="4 6">
    <name type="scientific">Cucumis melo var. makuwa</name>
    <name type="common">Oriental melon</name>
    <dbReference type="NCBI Taxonomy" id="1194695"/>
    <lineage>
        <taxon>Eukaryota</taxon>
        <taxon>Viridiplantae</taxon>
        <taxon>Streptophyta</taxon>
        <taxon>Embryophyta</taxon>
        <taxon>Tracheophyta</taxon>
        <taxon>Spermatophyta</taxon>
        <taxon>Magnoliopsida</taxon>
        <taxon>eudicotyledons</taxon>
        <taxon>Gunneridae</taxon>
        <taxon>Pentapetalae</taxon>
        <taxon>rosids</taxon>
        <taxon>fabids</taxon>
        <taxon>Cucurbitales</taxon>
        <taxon>Cucurbitaceae</taxon>
        <taxon>Benincaseae</taxon>
        <taxon>Cucumis</taxon>
    </lineage>
</organism>
<dbReference type="SUPFAM" id="SSF57756">
    <property type="entry name" value="Retrovirus zinc finger-like domains"/>
    <property type="match status" value="1"/>
</dbReference>
<keyword evidence="1" id="KW-0862">Zinc</keyword>
<gene>
    <name evidence="5" type="ORF">E5676_scaffold104G00370</name>
    <name evidence="4" type="ORF">E6C27_scaffold24G005570</name>
</gene>
<dbReference type="InterPro" id="IPR036875">
    <property type="entry name" value="Znf_CCHC_sf"/>
</dbReference>
<dbReference type="InterPro" id="IPR001878">
    <property type="entry name" value="Znf_CCHC"/>
</dbReference>
<feature type="compositionally biased region" description="Low complexity" evidence="2">
    <location>
        <begin position="76"/>
        <end position="88"/>
    </location>
</feature>
<sequence length="475" mass="54887">MKSGESIAVYFTRVISKNIDDLSFDELQSSLLVHEQKLKQQDNEEQALKASIETPSSSKGGRGRGKEKRSNNQWNQQQHQPRYSQSQGRGRRLGGHNSKNHQRRSVDKSNVECYRCHRYGHYLSECQTNLNKQNREESTNFAEQEEEVSLLMVCHVNEETQPNLWYLDIGCNNHMCGDKRVFSKLDETFRNTVKFGHNSTEYLLWGKEKSLSKPKIHDKRLGLIAQVNMTSNWMFPLYLQSLTHSSFSAKVKDEAWLWHLRYGHLNFSGLKTLQFPIGNSWRAKHVLELIHSDLCGPINLTSNGVFKSFKAKVEKEADMPIKILRSDRGDYDPVTFEEVVKKPKWQEAMNDETATIERNNTSKGAEGKVFVKQTPGYVKLECEKFQKCPYEHTLFVKLGGDGKMLIVCLYVDDLIYTGNDVAMFEKFKQSMMFKFDMSDLGKMHYFLGFEVVQSPSGILFHKEVCAECFYEISVE</sequence>
<dbReference type="Proteomes" id="UP000321947">
    <property type="component" value="Unassembled WGS sequence"/>
</dbReference>
<evidence type="ECO:0000256" key="2">
    <source>
        <dbReference type="SAM" id="MobiDB-lite"/>
    </source>
</evidence>
<accession>A0A5A7UIF3</accession>
<proteinExistence type="predicted"/>
<dbReference type="GO" id="GO:0008270">
    <property type="term" value="F:zinc ion binding"/>
    <property type="evidence" value="ECO:0007669"/>
    <property type="project" value="UniProtKB-KW"/>
</dbReference>
<dbReference type="Proteomes" id="UP000321393">
    <property type="component" value="Unassembled WGS sequence"/>
</dbReference>
<evidence type="ECO:0000313" key="6">
    <source>
        <dbReference type="Proteomes" id="UP000321393"/>
    </source>
</evidence>